<sequence length="96" mass="11280">MTNFAEKYLKDTLKAIYSFGSNLITVRRIRTYLRIKGSDRSKISLISRSLKLLERDGFLKRNGSRSPMSYKIVFLKEELTIPEIVFCIMKEKKISR</sequence>
<name>A0A0F9LP75_9ZZZZ</name>
<comment type="caution">
    <text evidence="1">The sequence shown here is derived from an EMBL/GenBank/DDBJ whole genome shotgun (WGS) entry which is preliminary data.</text>
</comment>
<organism evidence="1">
    <name type="scientific">marine sediment metagenome</name>
    <dbReference type="NCBI Taxonomy" id="412755"/>
    <lineage>
        <taxon>unclassified sequences</taxon>
        <taxon>metagenomes</taxon>
        <taxon>ecological metagenomes</taxon>
    </lineage>
</organism>
<dbReference type="EMBL" id="LAZR01006041">
    <property type="protein sequence ID" value="KKM95193.1"/>
    <property type="molecule type" value="Genomic_DNA"/>
</dbReference>
<proteinExistence type="predicted"/>
<evidence type="ECO:0000313" key="1">
    <source>
        <dbReference type="EMBL" id="KKM95193.1"/>
    </source>
</evidence>
<accession>A0A0F9LP75</accession>
<reference evidence="1" key="1">
    <citation type="journal article" date="2015" name="Nature">
        <title>Complex archaea that bridge the gap between prokaryotes and eukaryotes.</title>
        <authorList>
            <person name="Spang A."/>
            <person name="Saw J.H."/>
            <person name="Jorgensen S.L."/>
            <person name="Zaremba-Niedzwiedzka K."/>
            <person name="Martijn J."/>
            <person name="Lind A.E."/>
            <person name="van Eijk R."/>
            <person name="Schleper C."/>
            <person name="Guy L."/>
            <person name="Ettema T.J."/>
        </authorList>
    </citation>
    <scope>NUCLEOTIDE SEQUENCE</scope>
</reference>
<gene>
    <name evidence="1" type="ORF">LCGC14_1190690</name>
</gene>
<protein>
    <submittedName>
        <fullName evidence="1">Uncharacterized protein</fullName>
    </submittedName>
</protein>
<dbReference type="AlphaFoldDB" id="A0A0F9LP75"/>